<dbReference type="EMBL" id="CP002329">
    <property type="protein sequence ID" value="AEF36072.1"/>
    <property type="molecule type" value="Genomic_DNA"/>
</dbReference>
<organism evidence="2 3">
    <name type="scientific">Mycolicibacter sinensis (strain JDM601)</name>
    <name type="common">Mycobacterium sinense</name>
    <dbReference type="NCBI Taxonomy" id="875328"/>
    <lineage>
        <taxon>Bacteria</taxon>
        <taxon>Bacillati</taxon>
        <taxon>Actinomycetota</taxon>
        <taxon>Actinomycetes</taxon>
        <taxon>Mycobacteriales</taxon>
        <taxon>Mycobacteriaceae</taxon>
        <taxon>Mycolicibacter</taxon>
    </lineage>
</organism>
<protein>
    <submittedName>
        <fullName evidence="2">Cyclase</fullName>
    </submittedName>
</protein>
<dbReference type="InterPro" id="IPR037175">
    <property type="entry name" value="KFase_sf"/>
</dbReference>
<dbReference type="RefSeq" id="WP_013829004.1">
    <property type="nucleotide sequence ID" value="NC_015576.1"/>
</dbReference>
<dbReference type="Proteomes" id="UP000009224">
    <property type="component" value="Chromosome"/>
</dbReference>
<evidence type="ECO:0000313" key="3">
    <source>
        <dbReference type="Proteomes" id="UP000009224"/>
    </source>
</evidence>
<keyword evidence="3" id="KW-1185">Reference proteome</keyword>
<feature type="region of interest" description="Disordered" evidence="1">
    <location>
        <begin position="96"/>
        <end position="117"/>
    </location>
</feature>
<dbReference type="eggNOG" id="COG1878">
    <property type="taxonomic scope" value="Bacteria"/>
</dbReference>
<dbReference type="Gene3D" id="3.50.30.50">
    <property type="entry name" value="Putative cyclase"/>
    <property type="match status" value="1"/>
</dbReference>
<dbReference type="KEGG" id="mjd:JDM601_2072"/>
<dbReference type="STRING" id="875328.JDM601_2072"/>
<dbReference type="HOGENOM" id="CLU_1914765_0_0_11"/>
<evidence type="ECO:0000256" key="1">
    <source>
        <dbReference type="SAM" id="MobiDB-lite"/>
    </source>
</evidence>
<dbReference type="AlphaFoldDB" id="F5YSS0"/>
<reference evidence="2 3" key="1">
    <citation type="journal article" date="2011" name="J. Bacteriol.">
        <title>Complete genome sequence of a novel clinical isolate, the nontuberculous Mycobacterium strain JDM601.</title>
        <authorList>
            <person name="Zhang Z.Y."/>
            <person name="Sun Z.Q."/>
            <person name="Wang Z.L."/>
            <person name="Wen Z.L."/>
            <person name="Sun Q.W."/>
            <person name="Zhu Z.Q."/>
            <person name="Song Y.Z."/>
            <person name="Zhao J.W."/>
            <person name="Wang H.H."/>
            <person name="Zhang S.L."/>
            <person name="Guo X.K."/>
        </authorList>
    </citation>
    <scope>NUCLEOTIDE SEQUENCE [LARGE SCALE GENOMIC DNA]</scope>
    <source>
        <strain evidence="2 3">JDM601</strain>
    </source>
</reference>
<accession>F5YSS0</accession>
<evidence type="ECO:0000313" key="2">
    <source>
        <dbReference type="EMBL" id="AEF36072.1"/>
    </source>
</evidence>
<gene>
    <name evidence="2" type="ordered locus">JDM601_2072</name>
</gene>
<dbReference type="GO" id="GO:0004061">
    <property type="term" value="F:arylformamidase activity"/>
    <property type="evidence" value="ECO:0007669"/>
    <property type="project" value="InterPro"/>
</dbReference>
<dbReference type="GO" id="GO:0019441">
    <property type="term" value="P:L-tryptophan catabolic process to kynurenine"/>
    <property type="evidence" value="ECO:0007669"/>
    <property type="project" value="InterPro"/>
</dbReference>
<name>F5YSS0_MYCSD</name>
<sequence length="132" mass="14292">MSDDLAILQSYIDRCSNWGRWGADDQLGNINLITPEKVREAAGLVKTGKTVHNWTARIVTRGVFVDLAADRGVESLELGYAITTDDLEEYLDAKGSRPAYSTDSRALRPVLPPPTSANSVTFATALSAARVP</sequence>
<proteinExistence type="predicted"/>